<dbReference type="AlphaFoldDB" id="A0A345Y4M8"/>
<organism evidence="2 3">
    <name type="scientific">Crenobacter cavernae</name>
    <dbReference type="NCBI Taxonomy" id="2290923"/>
    <lineage>
        <taxon>Bacteria</taxon>
        <taxon>Pseudomonadati</taxon>
        <taxon>Pseudomonadota</taxon>
        <taxon>Betaproteobacteria</taxon>
        <taxon>Neisseriales</taxon>
        <taxon>Neisseriaceae</taxon>
        <taxon>Crenobacter</taxon>
    </lineage>
</organism>
<name>A0A345Y4M8_9NEIS</name>
<gene>
    <name evidence="2" type="ORF">DWG20_05220</name>
</gene>
<reference evidence="2 3" key="1">
    <citation type="submission" date="2018-07" db="EMBL/GenBank/DDBJ databases">
        <title>Crenobacter cavernae sp. nov., isolated from a karst cave.</title>
        <authorList>
            <person name="Zhu H."/>
        </authorList>
    </citation>
    <scope>NUCLEOTIDE SEQUENCE [LARGE SCALE GENOMIC DNA]</scope>
    <source>
        <strain evidence="2 3">K1W11S-77</strain>
    </source>
</reference>
<protein>
    <submittedName>
        <fullName evidence="2">DUF2252 domain-containing protein</fullName>
    </submittedName>
</protein>
<feature type="region of interest" description="Disordered" evidence="1">
    <location>
        <begin position="12"/>
        <end position="32"/>
    </location>
</feature>
<accession>A0A345Y4M8</accession>
<dbReference type="KEGG" id="ccah:DWG20_05220"/>
<dbReference type="OrthoDB" id="1491115at2"/>
<dbReference type="RefSeq" id="WP_115432815.1">
    <property type="nucleotide sequence ID" value="NZ_CP031337.1"/>
</dbReference>
<evidence type="ECO:0000313" key="2">
    <source>
        <dbReference type="EMBL" id="AXK38880.1"/>
    </source>
</evidence>
<proteinExistence type="predicted"/>
<evidence type="ECO:0000313" key="3">
    <source>
        <dbReference type="Proteomes" id="UP000254537"/>
    </source>
</evidence>
<dbReference type="Proteomes" id="UP000254537">
    <property type="component" value="Chromosome"/>
</dbReference>
<evidence type="ECO:0000256" key="1">
    <source>
        <dbReference type="SAM" id="MobiDB-lite"/>
    </source>
</evidence>
<dbReference type="PANTHER" id="PTHR39441">
    <property type="entry name" value="DUF2252 DOMAIN-CONTAINING PROTEIN"/>
    <property type="match status" value="1"/>
</dbReference>
<dbReference type="PANTHER" id="PTHR39441:SF1">
    <property type="entry name" value="DUF2252 DOMAIN-CONTAINING PROTEIN"/>
    <property type="match status" value="1"/>
</dbReference>
<dbReference type="Pfam" id="PF10009">
    <property type="entry name" value="DUF2252"/>
    <property type="match status" value="1"/>
</dbReference>
<dbReference type="InterPro" id="IPR018721">
    <property type="entry name" value="DUF2252"/>
</dbReference>
<sequence>MSFEETEAFRTAYGAGQARRGDCPRSSHAKPHTADKRDVVAWLEASSAGRVPALVPIRYSRMVASPFAFFRGAALIQTSDLAASPRSGLSFQICGDAHLMNFGLFASPERELLFDITDFDETLPGPWEWDLKRLLVSAVLAARHLGFNEIVARRIAEEAADAYRRHVNEYAHMGRLDLWYSRLSVDQLAAASPDGLNDHLWKMINKAKTRTHAALLPKITHEVGGRLHLVDNPPSLFHVHHEDTLLPDDDAWLATGDWRALVDPMMKRYLETVETSRRTLLSGFERVDMAFKVVGVGSVGTRCLVLLMEDDYDQPLFLQIKEARASVLTSVLPPSQYKHQGRRVVSGQRLMQAASDLFLGWTQGPAGRHFYVRQLRDMKASVTLESFDETALSAYGRACAWSLARAHAKASGKAAEIAGYFGNGDVLVKALGGYALGYADQVEADYETFRHAVQQGRLPVETDELRQDFTP</sequence>
<dbReference type="EMBL" id="CP031337">
    <property type="protein sequence ID" value="AXK38880.1"/>
    <property type="molecule type" value="Genomic_DNA"/>
</dbReference>